<organism evidence="8">
    <name type="scientific">Trypanosoma vivax (strain Y486)</name>
    <dbReference type="NCBI Taxonomy" id="1055687"/>
    <lineage>
        <taxon>Eukaryota</taxon>
        <taxon>Discoba</taxon>
        <taxon>Euglenozoa</taxon>
        <taxon>Kinetoplastea</taxon>
        <taxon>Metakinetoplastina</taxon>
        <taxon>Trypanosomatida</taxon>
        <taxon>Trypanosomatidae</taxon>
        <taxon>Trypanosoma</taxon>
        <taxon>Duttonella</taxon>
    </lineage>
</organism>
<feature type="region of interest" description="Disordered" evidence="5">
    <location>
        <begin position="428"/>
        <end position="455"/>
    </location>
</feature>
<evidence type="ECO:0000259" key="7">
    <source>
        <dbReference type="SMART" id="SM00534"/>
    </source>
</evidence>
<dbReference type="InterPro" id="IPR007696">
    <property type="entry name" value="DNA_mismatch_repair_MutS_core"/>
</dbReference>
<dbReference type="PIRSF" id="PIRSF005813">
    <property type="entry name" value="MSH2"/>
    <property type="match status" value="1"/>
</dbReference>
<dbReference type="SMART" id="SM00534">
    <property type="entry name" value="MUTSac"/>
    <property type="match status" value="1"/>
</dbReference>
<dbReference type="InterPro" id="IPR027417">
    <property type="entry name" value="P-loop_NTPase"/>
</dbReference>
<keyword evidence="2" id="KW-0547">Nucleotide-binding</keyword>
<feature type="domain" description="DNA mismatch repair protein MutS core" evidence="6">
    <location>
        <begin position="263"/>
        <end position="779"/>
    </location>
</feature>
<evidence type="ECO:0000256" key="5">
    <source>
        <dbReference type="SAM" id="MobiDB-lite"/>
    </source>
</evidence>
<evidence type="ECO:0000256" key="2">
    <source>
        <dbReference type="ARBA" id="ARBA00022741"/>
    </source>
</evidence>
<proteinExistence type="inferred from homology"/>
<dbReference type="Pfam" id="PF00488">
    <property type="entry name" value="MutS_V"/>
    <property type="match status" value="1"/>
</dbReference>
<dbReference type="Gene3D" id="1.10.1420.10">
    <property type="match status" value="1"/>
</dbReference>
<dbReference type="SUPFAM" id="SSF52540">
    <property type="entry name" value="P-loop containing nucleoside triphosphate hydrolases"/>
    <property type="match status" value="1"/>
</dbReference>
<evidence type="ECO:0000259" key="6">
    <source>
        <dbReference type="SMART" id="SM00533"/>
    </source>
</evidence>
<accession>G0U5C3</accession>
<reference evidence="8" key="1">
    <citation type="journal article" date="2012" name="Proc. Natl. Acad. Sci. U.S.A.">
        <title>Antigenic diversity is generated by distinct evolutionary mechanisms in African trypanosome species.</title>
        <authorList>
            <person name="Jackson A.P."/>
            <person name="Berry A."/>
            <person name="Aslett M."/>
            <person name="Allison H.C."/>
            <person name="Burton P."/>
            <person name="Vavrova-Anderson J."/>
            <person name="Brown R."/>
            <person name="Browne H."/>
            <person name="Corton N."/>
            <person name="Hauser H."/>
            <person name="Gamble J."/>
            <person name="Gilderthorp R."/>
            <person name="Marcello L."/>
            <person name="McQuillan J."/>
            <person name="Otto T.D."/>
            <person name="Quail M.A."/>
            <person name="Sanders M.J."/>
            <person name="van Tonder A."/>
            <person name="Ginger M.L."/>
            <person name="Field M.C."/>
            <person name="Barry J.D."/>
            <person name="Hertz-Fowler C."/>
            <person name="Berriman M."/>
        </authorList>
    </citation>
    <scope>NUCLEOTIDE SEQUENCE</scope>
    <source>
        <strain evidence="8">Y486</strain>
    </source>
</reference>
<name>G0U5C3_TRYVY</name>
<dbReference type="VEuPathDB" id="TriTrypDB:TvY486_1001250"/>
<evidence type="ECO:0000256" key="4">
    <source>
        <dbReference type="ARBA" id="ARBA00023125"/>
    </source>
</evidence>
<dbReference type="PANTHER" id="PTHR11361:SF139">
    <property type="entry name" value="REPAIR PROTEIN, PUTATIVE-RELATED"/>
    <property type="match status" value="1"/>
</dbReference>
<feature type="domain" description="DNA mismatch repair proteins mutS family" evidence="7">
    <location>
        <begin position="785"/>
        <end position="997"/>
    </location>
</feature>
<dbReference type="Gene3D" id="3.30.420.110">
    <property type="entry name" value="MutS, connector domain"/>
    <property type="match status" value="1"/>
</dbReference>
<dbReference type="InterPro" id="IPR036678">
    <property type="entry name" value="MutS_con_dom_sf"/>
</dbReference>
<gene>
    <name evidence="8" type="ORF">TVY486_1001250</name>
</gene>
<dbReference type="SUPFAM" id="SSF48334">
    <property type="entry name" value="DNA repair protein MutS, domain III"/>
    <property type="match status" value="1"/>
</dbReference>
<dbReference type="InterPro" id="IPR036187">
    <property type="entry name" value="DNA_mismatch_repair_MutS_sf"/>
</dbReference>
<dbReference type="GO" id="GO:0005524">
    <property type="term" value="F:ATP binding"/>
    <property type="evidence" value="ECO:0007669"/>
    <property type="project" value="UniProtKB-KW"/>
</dbReference>
<keyword evidence="4" id="KW-0238">DNA-binding</keyword>
<evidence type="ECO:0000313" key="8">
    <source>
        <dbReference type="EMBL" id="CCC51071.1"/>
    </source>
</evidence>
<evidence type="ECO:0000256" key="1">
    <source>
        <dbReference type="ARBA" id="ARBA00006271"/>
    </source>
</evidence>
<dbReference type="GO" id="GO:0006298">
    <property type="term" value="P:mismatch repair"/>
    <property type="evidence" value="ECO:0007669"/>
    <property type="project" value="InterPro"/>
</dbReference>
<dbReference type="GO" id="GO:0030983">
    <property type="term" value="F:mismatched DNA binding"/>
    <property type="evidence" value="ECO:0007669"/>
    <property type="project" value="InterPro"/>
</dbReference>
<dbReference type="InterPro" id="IPR011184">
    <property type="entry name" value="DNA_mismatch_repair_Msh2"/>
</dbReference>
<dbReference type="EMBL" id="HE573026">
    <property type="protein sequence ID" value="CCC51071.1"/>
    <property type="molecule type" value="Genomic_DNA"/>
</dbReference>
<dbReference type="InterPro" id="IPR045076">
    <property type="entry name" value="MutS"/>
</dbReference>
<evidence type="ECO:0000256" key="3">
    <source>
        <dbReference type="ARBA" id="ARBA00022840"/>
    </source>
</evidence>
<dbReference type="PANTHER" id="PTHR11361">
    <property type="entry name" value="DNA MISMATCH REPAIR PROTEIN MUTS FAMILY MEMBER"/>
    <property type="match status" value="1"/>
</dbReference>
<keyword evidence="3" id="KW-0067">ATP-binding</keyword>
<dbReference type="GO" id="GO:0140664">
    <property type="term" value="F:ATP-dependent DNA damage sensor activity"/>
    <property type="evidence" value="ECO:0007669"/>
    <property type="project" value="InterPro"/>
</dbReference>
<dbReference type="Pfam" id="PF05188">
    <property type="entry name" value="MutS_II"/>
    <property type="match status" value="1"/>
</dbReference>
<comment type="similarity">
    <text evidence="1">Belongs to the DNA mismatch repair MutS family.</text>
</comment>
<sequence>MATPRAAAEASRLTSALANSSGPRFFTKTTTAAATTFSTLRRSSTNNNDGECVMALIENRASEVGVAFCQLSSLAIVITQYGDSVAFAKTLSFVSARNPVEVLVSETTVGGKFVQSMLRHLNGITFTGVPRRFFDEAQGAHRLLQLMSTDEACVEVSNTDRYLCLAAANALIEFMEMTYNYILTPHTVRVKYLALENYMEVSRLAARALNLIPCGAVACAKQLAREAPVSTDGGSEVGAARGGNGRAARKTLFRPSRETRSATPFLPLVDSLNHTTTAMGRRLLRSTLLQPLRDRVSIELRYDAVEWLRSDDDALAAIRKSLRPMGSDDMERVVSIFSHTPKQVTLKTMQQSIEAVVKLWQLLSAATRLTDTLRKLLSVCTEVLDADGPEKRTVESDDTDASDNDNVRSCVRISGCNASYGGNGPVEQCRSETHPWSEDESGLRGSVPTSAPSDPLSESRVFAGRCDGLPTLLCKLLDTLSVCRMEEICCEISVYLDESVVQATGGFAPSSTLVRQKRQRAGGAALQVQQCFVVKPNLSGTLDAARHQYSYAVEAMIAHTDELKQRHGVGSLRVMYDGARGYHLSYDARHECNACDAVFLQKYSGGEHYALYRNECATALEEGEHVRNAVDSEWGEGLSRQLLFPTSSMPQSDTHERFGGTCNDRGVIKHQVRGRRVTCTTREMLCLRRTADDAVAEILQTQDGLVRCLIDYLRQRLGKLQAVCDSVAMLDLLVAFGTYSRLHDCTRPRLLQPGGPLEVNGTHFVEARHPSGSSMANTVRWDDGVSVLLVTGPNAAGKTTLLRQIGQLVALAQSGCFIPAREAALQPCDRLIAHMLCDDQEEATISAFAKEMRELSYLCTHVTQESLVLVDELGRRTSAREGNAIAWATVEFLVETRCRAIFVTHFGRLARLEEHTSGAVKNFHLAVGQSNDLPERQPASAPGSAVDGSVATRGTLALRFDYRLLPGPSVVDRYGLRLAAHVGFFGPALQLAWELLPFMENMELPQKNKKTDIQCALIGEENSVEGEQQ</sequence>
<dbReference type="OMA" id="RMCFLVQ"/>
<dbReference type="InterPro" id="IPR007860">
    <property type="entry name" value="DNA_mmatch_repair_MutS_con_dom"/>
</dbReference>
<dbReference type="Gene3D" id="3.40.50.300">
    <property type="entry name" value="P-loop containing nucleotide triphosphate hydrolases"/>
    <property type="match status" value="1"/>
</dbReference>
<dbReference type="Pfam" id="PF05192">
    <property type="entry name" value="MutS_III"/>
    <property type="match status" value="1"/>
</dbReference>
<dbReference type="AlphaFoldDB" id="G0U5C3"/>
<dbReference type="InterPro" id="IPR000432">
    <property type="entry name" value="DNA_mismatch_repair_MutS_C"/>
</dbReference>
<dbReference type="SMART" id="SM00533">
    <property type="entry name" value="MUTSd"/>
    <property type="match status" value="1"/>
</dbReference>
<protein>
    <submittedName>
        <fullName evidence="8">Putative mismatch repair protein</fullName>
    </submittedName>
</protein>
<dbReference type="GO" id="GO:0032301">
    <property type="term" value="C:MutSalpha complex"/>
    <property type="evidence" value="ECO:0007669"/>
    <property type="project" value="TreeGrafter"/>
</dbReference>